<proteinExistence type="predicted"/>
<dbReference type="Pfam" id="PF03099">
    <property type="entry name" value="BPL_LplA_LipB"/>
    <property type="match status" value="1"/>
</dbReference>
<reference evidence="4 5" key="1">
    <citation type="journal article" date="2014" name="Genome Announc.">
        <title>Draft genome sequences of eight enterohepatic helicobacter species isolated from both laboratory and wild rodents.</title>
        <authorList>
            <person name="Sheh A."/>
            <person name="Shen Z."/>
            <person name="Fox J.G."/>
        </authorList>
    </citation>
    <scope>NUCLEOTIDE SEQUENCE [LARGE SCALE GENOMIC DNA]</scope>
    <source>
        <strain evidence="4 5">MIT 97-6194</strain>
    </source>
</reference>
<protein>
    <submittedName>
        <fullName evidence="4">Biotin--[acetyl-CoA-carboxylase] ligase</fullName>
        <ecNumber evidence="4">6.3.4.15</ecNumber>
    </submittedName>
</protein>
<dbReference type="PANTHER" id="PTHR12835">
    <property type="entry name" value="BIOTIN PROTEIN LIGASE"/>
    <property type="match status" value="1"/>
</dbReference>
<dbReference type="Proteomes" id="UP000029714">
    <property type="component" value="Unassembled WGS sequence"/>
</dbReference>
<dbReference type="Gene3D" id="3.30.930.10">
    <property type="entry name" value="Bira Bifunctional Protein, Domain 2"/>
    <property type="match status" value="1"/>
</dbReference>
<dbReference type="GO" id="GO:0005737">
    <property type="term" value="C:cytoplasm"/>
    <property type="evidence" value="ECO:0007669"/>
    <property type="project" value="TreeGrafter"/>
</dbReference>
<dbReference type="SUPFAM" id="SSF55681">
    <property type="entry name" value="Class II aaRS and biotin synthetases"/>
    <property type="match status" value="1"/>
</dbReference>
<evidence type="ECO:0000313" key="4">
    <source>
        <dbReference type="EMBL" id="TLD94713.1"/>
    </source>
</evidence>
<keyword evidence="1 4" id="KW-0436">Ligase</keyword>
<gene>
    <name evidence="3" type="ORF">DCO61_11795</name>
    <name evidence="4" type="ORF">LS64_004110</name>
</gene>
<evidence type="ECO:0000313" key="5">
    <source>
        <dbReference type="Proteomes" id="UP000029714"/>
    </source>
</evidence>
<dbReference type="NCBIfam" id="NF006294">
    <property type="entry name" value="PRK08477.1"/>
    <property type="match status" value="1"/>
</dbReference>
<evidence type="ECO:0000256" key="1">
    <source>
        <dbReference type="ARBA" id="ARBA00022598"/>
    </source>
</evidence>
<dbReference type="Proteomes" id="UP000477070">
    <property type="component" value="Unassembled WGS sequence"/>
</dbReference>
<name>A0A347VPA6_9HELI</name>
<organism evidence="4 5">
    <name type="scientific">Helicobacter saguini</name>
    <dbReference type="NCBI Taxonomy" id="1548018"/>
    <lineage>
        <taxon>Bacteria</taxon>
        <taxon>Pseudomonadati</taxon>
        <taxon>Campylobacterota</taxon>
        <taxon>Epsilonproteobacteria</taxon>
        <taxon>Campylobacterales</taxon>
        <taxon>Helicobacteraceae</taxon>
        <taxon>Helicobacter</taxon>
    </lineage>
</organism>
<evidence type="ECO:0000259" key="2">
    <source>
        <dbReference type="Pfam" id="PF03099"/>
    </source>
</evidence>
<feature type="domain" description="BPL/LPL catalytic" evidence="2">
    <location>
        <begin position="29"/>
        <end position="132"/>
    </location>
</feature>
<dbReference type="OrthoDB" id="9807064at2"/>
<keyword evidence="5" id="KW-1185">Reference proteome</keyword>
<dbReference type="AlphaFoldDB" id="A0A347VPA6"/>
<dbReference type="EMBL" id="JRMP02000005">
    <property type="protein sequence ID" value="TLD94713.1"/>
    <property type="molecule type" value="Genomic_DNA"/>
</dbReference>
<evidence type="ECO:0000313" key="3">
    <source>
        <dbReference type="EMBL" id="MWV70645.1"/>
    </source>
</evidence>
<dbReference type="NCBIfam" id="TIGR00121">
    <property type="entry name" value="birA_ligase"/>
    <property type="match status" value="1"/>
</dbReference>
<dbReference type="RefSeq" id="WP_034573129.1">
    <property type="nucleotide sequence ID" value="NZ_JRMP02000005.1"/>
</dbReference>
<reference evidence="4" key="3">
    <citation type="submission" date="2018-04" db="EMBL/GenBank/DDBJ databases">
        <authorList>
            <person name="Sheh A."/>
            <person name="Shen Z."/>
            <person name="Mannion A.J."/>
            <person name="Fox J.G."/>
        </authorList>
    </citation>
    <scope>NUCLEOTIDE SEQUENCE</scope>
    <source>
        <strain evidence="4">MIT 97-6194</strain>
    </source>
</reference>
<dbReference type="GO" id="GO:0004077">
    <property type="term" value="F:biotin--[biotin carboxyl-carrier protein] ligase activity"/>
    <property type="evidence" value="ECO:0007669"/>
    <property type="project" value="UniProtKB-EC"/>
</dbReference>
<accession>A0A347VPA6</accession>
<comment type="caution">
    <text evidence="4">The sequence shown here is derived from an EMBL/GenBank/DDBJ whole genome shotgun (WGS) entry which is preliminary data.</text>
</comment>
<dbReference type="InterPro" id="IPR045864">
    <property type="entry name" value="aa-tRNA-synth_II/BPL/LPL"/>
</dbReference>
<dbReference type="EMBL" id="QBIU01000002">
    <property type="protein sequence ID" value="MWV70645.1"/>
    <property type="molecule type" value="Genomic_DNA"/>
</dbReference>
<dbReference type="InterPro" id="IPR004143">
    <property type="entry name" value="BPL_LPL_catalytic"/>
</dbReference>
<reference evidence="4 5" key="2">
    <citation type="journal article" date="2016" name="Infect. Immun.">
        <title>Helicobacter saguini, a Novel Helicobacter Isolated from Cotton-Top Tamarins with Ulcerative Colitis, Has Proinflammatory Properties and Induces Typhlocolitis and Dysplasia in Gnotobiotic IL-10-/- Mice.</title>
        <authorList>
            <person name="Shen Z."/>
            <person name="Mannion A."/>
            <person name="Whary M.T."/>
            <person name="Muthupalani S."/>
            <person name="Sheh A."/>
            <person name="Feng Y."/>
            <person name="Gong G."/>
            <person name="Vandamme P."/>
            <person name="Holcombe H.R."/>
            <person name="Paster B.J."/>
            <person name="Fox J.G."/>
        </authorList>
    </citation>
    <scope>NUCLEOTIDE SEQUENCE [LARGE SCALE GENOMIC DNA]</scope>
    <source>
        <strain evidence="4 5">MIT 97-6194</strain>
    </source>
</reference>
<dbReference type="InterPro" id="IPR004408">
    <property type="entry name" value="Biotin_CoA_COase_ligase"/>
</dbReference>
<sequence>MTFYYFQNAESTQVFLFNLLKDSIISNKIKKNQTPILVLAKEQSRGVGSRGNAWSSVKSGLYFSFLLHKSLLPNDIPPQSLSIYFGCIFLRFFQSLNKNLWLKWPNDFYLDSIESSADSSNKVGGIITQIYKDFIIFGIGLNLVDNNFKGILDYIDSITYKNIILKLLEFLGFKISDFDINKNAEIIESNLPFSLFLENKWSDIFELYKKQYYKNHNFKVHIDNKIISLKDSILQNDGSIKINDKIFYSLR</sequence>
<dbReference type="PANTHER" id="PTHR12835:SF5">
    <property type="entry name" value="BIOTIN--PROTEIN LIGASE"/>
    <property type="match status" value="1"/>
</dbReference>
<dbReference type="EC" id="6.3.4.15" evidence="4"/>
<dbReference type="STRING" id="1548018.LS64_11275"/>
<reference evidence="3 6" key="4">
    <citation type="submission" date="2019-12" db="EMBL/GenBank/DDBJ databases">
        <title>Multi-Generational Helicobacter saguini Isolates.</title>
        <authorList>
            <person name="Mannion A."/>
            <person name="Shen Z."/>
            <person name="Fox J.G."/>
        </authorList>
    </citation>
    <scope>NUCLEOTIDE SEQUENCE [LARGE SCALE GENOMIC DNA]</scope>
    <source>
        <strain evidence="3">16-048</strain>
        <strain evidence="6">16-048 (F4)</strain>
    </source>
</reference>
<evidence type="ECO:0000313" key="6">
    <source>
        <dbReference type="Proteomes" id="UP000477070"/>
    </source>
</evidence>